<feature type="domain" description="Prion-inhibition and propagation HeLo" evidence="2">
    <location>
        <begin position="6"/>
        <end position="161"/>
    </location>
</feature>
<dbReference type="RefSeq" id="XP_006966236.1">
    <property type="nucleotide sequence ID" value="XM_006966174.1"/>
</dbReference>
<dbReference type="Gene3D" id="1.20.120.1020">
    <property type="entry name" value="Prion-inhibition and propagation, HeLo domain"/>
    <property type="match status" value="1"/>
</dbReference>
<dbReference type="InterPro" id="IPR038305">
    <property type="entry name" value="HeLo_sf"/>
</dbReference>
<dbReference type="HOGENOM" id="CLU_118684_0_0_1"/>
<feature type="coiled-coil region" evidence="1">
    <location>
        <begin position="69"/>
        <end position="96"/>
    </location>
</feature>
<name>G0RLY0_HYPJQ</name>
<accession>G0RLY0</accession>
<keyword evidence="4" id="KW-1185">Reference proteome</keyword>
<organism evidence="4">
    <name type="scientific">Hypocrea jecorina (strain QM6a)</name>
    <name type="common">Trichoderma reesei</name>
    <dbReference type="NCBI Taxonomy" id="431241"/>
    <lineage>
        <taxon>Eukaryota</taxon>
        <taxon>Fungi</taxon>
        <taxon>Dikarya</taxon>
        <taxon>Ascomycota</taxon>
        <taxon>Pezizomycotina</taxon>
        <taxon>Sordariomycetes</taxon>
        <taxon>Hypocreomycetidae</taxon>
        <taxon>Hypocreales</taxon>
        <taxon>Hypocreaceae</taxon>
        <taxon>Trichoderma</taxon>
    </lineage>
</organism>
<dbReference type="OrthoDB" id="20872at2759"/>
<reference evidence="3 4" key="1">
    <citation type="journal article" date="2008" name="Nat. Biotechnol.">
        <title>Genome sequencing and analysis of the biomass-degrading fungus Trichoderma reesei (syn. Hypocrea jecorina).</title>
        <authorList>
            <person name="Martinez D."/>
            <person name="Berka R.M."/>
            <person name="Henrissat B."/>
            <person name="Saloheimo M."/>
            <person name="Arvas M."/>
            <person name="Baker S.E."/>
            <person name="Chapman J."/>
            <person name="Chertkov O."/>
            <person name="Coutinho P.M."/>
            <person name="Cullen D."/>
            <person name="Danchin E.G."/>
            <person name="Grigoriev I.V."/>
            <person name="Harris P."/>
            <person name="Jackson M."/>
            <person name="Kubicek C.P."/>
            <person name="Han C.S."/>
            <person name="Ho I."/>
            <person name="Larrondo L.F."/>
            <person name="de Leon A.L."/>
            <person name="Magnuson J.K."/>
            <person name="Merino S."/>
            <person name="Misra M."/>
            <person name="Nelson B."/>
            <person name="Putnam N."/>
            <person name="Robbertse B."/>
            <person name="Salamov A.A."/>
            <person name="Schmoll M."/>
            <person name="Terry A."/>
            <person name="Thayer N."/>
            <person name="Westerholm-Parvinen A."/>
            <person name="Schoch C.L."/>
            <person name="Yao J."/>
            <person name="Barabote R."/>
            <person name="Nelson M.A."/>
            <person name="Detter C."/>
            <person name="Bruce D."/>
            <person name="Kuske C.R."/>
            <person name="Xie G."/>
            <person name="Richardson P."/>
            <person name="Rokhsar D.S."/>
            <person name="Lucas S.M."/>
            <person name="Rubin E.M."/>
            <person name="Dunn-Coleman N."/>
            <person name="Ward M."/>
            <person name="Brettin T.S."/>
        </authorList>
    </citation>
    <scope>NUCLEOTIDE SEQUENCE [LARGE SCALE GENOMIC DNA]</scope>
    <source>
        <strain evidence="3 4">QM6a</strain>
    </source>
</reference>
<dbReference type="GeneID" id="18481657"/>
<dbReference type="Proteomes" id="UP000008984">
    <property type="component" value="Unassembled WGS sequence"/>
</dbReference>
<keyword evidence="1" id="KW-0175">Coiled coil</keyword>
<dbReference type="InterPro" id="IPR029498">
    <property type="entry name" value="HeLo_dom"/>
</dbReference>
<dbReference type="EMBL" id="GL985067">
    <property type="protein sequence ID" value="EGR47592.1"/>
    <property type="molecule type" value="Genomic_DNA"/>
</dbReference>
<evidence type="ECO:0000313" key="3">
    <source>
        <dbReference type="EMBL" id="EGR47592.1"/>
    </source>
</evidence>
<gene>
    <name evidence="3" type="ORF">TRIREDRAFT_108382</name>
</gene>
<sequence length="188" mass="21716">MDAFLSHVHRARWFQDEFGVYQLQLQVHLSRCARMISETNGTDDAFLDSSMYHAATISHHHDTTMLETLSSIQETLRRAQREAAQIRADLMILAASGDLEHCSTNDPRNLKTMRLRTTNFLDKRKTRAARNIEALKWAFYKKKNCDKFISEISAMLLHLERQVNVTWDARLLLVASPWHLHEAAHGST</sequence>
<dbReference type="AlphaFoldDB" id="G0RLY0"/>
<evidence type="ECO:0000256" key="1">
    <source>
        <dbReference type="SAM" id="Coils"/>
    </source>
</evidence>
<dbReference type="STRING" id="431241.G0RLY0"/>
<protein>
    <submittedName>
        <fullName evidence="3">Predicted protein</fullName>
    </submittedName>
</protein>
<evidence type="ECO:0000313" key="4">
    <source>
        <dbReference type="Proteomes" id="UP000008984"/>
    </source>
</evidence>
<proteinExistence type="predicted"/>
<dbReference type="eggNOG" id="ENOG502RKE4">
    <property type="taxonomic scope" value="Eukaryota"/>
</dbReference>
<dbReference type="Pfam" id="PF14479">
    <property type="entry name" value="HeLo"/>
    <property type="match status" value="1"/>
</dbReference>
<dbReference type="VEuPathDB" id="FungiDB:TRIREDRAFT_108382"/>
<evidence type="ECO:0000259" key="2">
    <source>
        <dbReference type="Pfam" id="PF14479"/>
    </source>
</evidence>
<dbReference type="KEGG" id="tre:TRIREDRAFT_108382"/>